<accession>K3YY13</accession>
<dbReference type="InParanoid" id="K3YY13"/>
<dbReference type="Gramene" id="KQL29740">
    <property type="protein sequence ID" value="KQL29740"/>
    <property type="gene ID" value="SETIT_019163mg"/>
</dbReference>
<reference evidence="2" key="1">
    <citation type="journal article" date="2012" name="Nat. Biotechnol.">
        <title>Reference genome sequence of the model plant Setaria.</title>
        <authorList>
            <person name="Bennetzen J.L."/>
            <person name="Schmutz J."/>
            <person name="Wang H."/>
            <person name="Percifield R."/>
            <person name="Hawkins J."/>
            <person name="Pontaroli A.C."/>
            <person name="Estep M."/>
            <person name="Feng L."/>
            <person name="Vaughn J.N."/>
            <person name="Grimwood J."/>
            <person name="Jenkins J."/>
            <person name="Barry K."/>
            <person name="Lindquist E."/>
            <person name="Hellsten U."/>
            <person name="Deshpande S."/>
            <person name="Wang X."/>
            <person name="Wu X."/>
            <person name="Mitros T."/>
            <person name="Triplett J."/>
            <person name="Yang X."/>
            <person name="Ye C.Y."/>
            <person name="Mauro-Herrera M."/>
            <person name="Wang L."/>
            <person name="Li P."/>
            <person name="Sharma M."/>
            <person name="Sharma R."/>
            <person name="Ronald P.C."/>
            <person name="Panaud O."/>
            <person name="Kellogg E.A."/>
            <person name="Brutnell T.P."/>
            <person name="Doust A.N."/>
            <person name="Tuskan G.A."/>
            <person name="Rokhsar D."/>
            <person name="Devos K.M."/>
        </authorList>
    </citation>
    <scope>NUCLEOTIDE SEQUENCE [LARGE SCALE GENOMIC DNA]</scope>
    <source>
        <strain evidence="2">cv. Yugu1</strain>
    </source>
</reference>
<dbReference type="HOGENOM" id="CLU_2926984_0_0_1"/>
<reference evidence="1" key="2">
    <citation type="submission" date="2018-08" db="UniProtKB">
        <authorList>
            <consortium name="EnsemblPlants"/>
        </authorList>
    </citation>
    <scope>IDENTIFICATION</scope>
    <source>
        <strain evidence="1">Yugu1</strain>
    </source>
</reference>
<sequence>MKVQNLNFFYLAPQVSPSSSIEYDCTTPGKYGKLATPINQPRKSLGQSIIYLVANGPSQPM</sequence>
<proteinExistence type="predicted"/>
<dbReference type="AlphaFoldDB" id="K3YY13"/>
<evidence type="ECO:0000313" key="1">
    <source>
        <dbReference type="EnsemblPlants" id="KQL29740"/>
    </source>
</evidence>
<keyword evidence="2" id="KW-1185">Reference proteome</keyword>
<dbReference type="EMBL" id="AGNK02000334">
    <property type="status" value="NOT_ANNOTATED_CDS"/>
    <property type="molecule type" value="Genomic_DNA"/>
</dbReference>
<protein>
    <submittedName>
        <fullName evidence="1">Uncharacterized protein</fullName>
    </submittedName>
</protein>
<name>K3YY13_SETIT</name>
<evidence type="ECO:0000313" key="2">
    <source>
        <dbReference type="Proteomes" id="UP000004995"/>
    </source>
</evidence>
<dbReference type="EnsemblPlants" id="KQL29740">
    <property type="protein sequence ID" value="KQL29740"/>
    <property type="gene ID" value="SETIT_019163mg"/>
</dbReference>
<organism evidence="1 2">
    <name type="scientific">Setaria italica</name>
    <name type="common">Foxtail millet</name>
    <name type="synonym">Panicum italicum</name>
    <dbReference type="NCBI Taxonomy" id="4555"/>
    <lineage>
        <taxon>Eukaryota</taxon>
        <taxon>Viridiplantae</taxon>
        <taxon>Streptophyta</taxon>
        <taxon>Embryophyta</taxon>
        <taxon>Tracheophyta</taxon>
        <taxon>Spermatophyta</taxon>
        <taxon>Magnoliopsida</taxon>
        <taxon>Liliopsida</taxon>
        <taxon>Poales</taxon>
        <taxon>Poaceae</taxon>
        <taxon>PACMAD clade</taxon>
        <taxon>Panicoideae</taxon>
        <taxon>Panicodae</taxon>
        <taxon>Paniceae</taxon>
        <taxon>Cenchrinae</taxon>
        <taxon>Setaria</taxon>
    </lineage>
</organism>
<dbReference type="Proteomes" id="UP000004995">
    <property type="component" value="Unassembled WGS sequence"/>
</dbReference>